<name>A0A0C9VXG7_9AGAM</name>
<dbReference type="HOGENOM" id="CLU_1627283_0_0_1"/>
<sequence length="163" mass="17731">MDLPAAVRTPVAAVLALRVKGQEMFAYVATSAASTSSSDRGNGPTQNAVEGTFRTGLTVKIPPLQRPEHPKDHVATPESYHAPGEDSGPQNVKPVQDVDAKFLVFYHLLAGSLEALTRQENSKRNTSMTPSPLDNLPPRLRSLSPLKRRRLSTELGPVKRSRL</sequence>
<organism evidence="2 3">
    <name type="scientific">Hydnomerulius pinastri MD-312</name>
    <dbReference type="NCBI Taxonomy" id="994086"/>
    <lineage>
        <taxon>Eukaryota</taxon>
        <taxon>Fungi</taxon>
        <taxon>Dikarya</taxon>
        <taxon>Basidiomycota</taxon>
        <taxon>Agaricomycotina</taxon>
        <taxon>Agaricomycetes</taxon>
        <taxon>Agaricomycetidae</taxon>
        <taxon>Boletales</taxon>
        <taxon>Boletales incertae sedis</taxon>
        <taxon>Leucogyrophana</taxon>
    </lineage>
</organism>
<feature type="compositionally biased region" description="Basic and acidic residues" evidence="1">
    <location>
        <begin position="66"/>
        <end position="75"/>
    </location>
</feature>
<feature type="region of interest" description="Disordered" evidence="1">
    <location>
        <begin position="32"/>
        <end position="94"/>
    </location>
</feature>
<dbReference type="Proteomes" id="UP000053820">
    <property type="component" value="Unassembled WGS sequence"/>
</dbReference>
<dbReference type="EMBL" id="KN840022">
    <property type="protein sequence ID" value="KIJ57998.1"/>
    <property type="molecule type" value="Genomic_DNA"/>
</dbReference>
<reference evidence="2 3" key="1">
    <citation type="submission" date="2014-04" db="EMBL/GenBank/DDBJ databases">
        <title>Evolutionary Origins and Diversification of the Mycorrhizal Mutualists.</title>
        <authorList>
            <consortium name="DOE Joint Genome Institute"/>
            <consortium name="Mycorrhizal Genomics Consortium"/>
            <person name="Kohler A."/>
            <person name="Kuo A."/>
            <person name="Nagy L.G."/>
            <person name="Floudas D."/>
            <person name="Copeland A."/>
            <person name="Barry K.W."/>
            <person name="Cichocki N."/>
            <person name="Veneault-Fourrey C."/>
            <person name="LaButti K."/>
            <person name="Lindquist E.A."/>
            <person name="Lipzen A."/>
            <person name="Lundell T."/>
            <person name="Morin E."/>
            <person name="Murat C."/>
            <person name="Riley R."/>
            <person name="Ohm R."/>
            <person name="Sun H."/>
            <person name="Tunlid A."/>
            <person name="Henrissat B."/>
            <person name="Grigoriev I.V."/>
            <person name="Hibbett D.S."/>
            <person name="Martin F."/>
        </authorList>
    </citation>
    <scope>NUCLEOTIDE SEQUENCE [LARGE SCALE GENOMIC DNA]</scope>
    <source>
        <strain evidence="2 3">MD-312</strain>
    </source>
</reference>
<keyword evidence="3" id="KW-1185">Reference proteome</keyword>
<feature type="compositionally biased region" description="Low complexity" evidence="1">
    <location>
        <begin position="130"/>
        <end position="145"/>
    </location>
</feature>
<accession>A0A0C9VXG7</accession>
<evidence type="ECO:0000256" key="1">
    <source>
        <dbReference type="SAM" id="MobiDB-lite"/>
    </source>
</evidence>
<evidence type="ECO:0000313" key="2">
    <source>
        <dbReference type="EMBL" id="KIJ57998.1"/>
    </source>
</evidence>
<proteinExistence type="predicted"/>
<feature type="region of interest" description="Disordered" evidence="1">
    <location>
        <begin position="119"/>
        <end position="163"/>
    </location>
</feature>
<feature type="compositionally biased region" description="Polar residues" evidence="1">
    <location>
        <begin position="39"/>
        <end position="49"/>
    </location>
</feature>
<protein>
    <submittedName>
        <fullName evidence="2">Uncharacterized protein</fullName>
    </submittedName>
</protein>
<gene>
    <name evidence="2" type="ORF">HYDPIDRAFT_171439</name>
</gene>
<evidence type="ECO:0000313" key="3">
    <source>
        <dbReference type="Proteomes" id="UP000053820"/>
    </source>
</evidence>
<dbReference type="AlphaFoldDB" id="A0A0C9VXG7"/>